<dbReference type="AlphaFoldDB" id="A0A1M4MNJ2"/>
<proteinExistence type="inferred from homology"/>
<dbReference type="STRING" id="118126.L21_2357"/>
<dbReference type="RefSeq" id="WP_074370638.1">
    <property type="nucleotide sequence ID" value="NZ_FMID01000059.1"/>
</dbReference>
<feature type="domain" description="ABC transporter" evidence="5">
    <location>
        <begin position="83"/>
        <end position="319"/>
    </location>
</feature>
<evidence type="ECO:0000313" key="6">
    <source>
        <dbReference type="EMBL" id="SCL76427.1"/>
    </source>
</evidence>
<dbReference type="InterPro" id="IPR003593">
    <property type="entry name" value="AAA+_ATPase"/>
</dbReference>
<dbReference type="Gene3D" id="3.40.50.300">
    <property type="entry name" value="P-loop containing nucleotide triphosphate hydrolases"/>
    <property type="match status" value="1"/>
</dbReference>
<evidence type="ECO:0000256" key="3">
    <source>
        <dbReference type="ARBA" id="ARBA00022741"/>
    </source>
</evidence>
<keyword evidence="2" id="KW-0813">Transport</keyword>
<comment type="similarity">
    <text evidence="1">Belongs to the ABC transporter superfamily.</text>
</comment>
<evidence type="ECO:0000313" key="7">
    <source>
        <dbReference type="Proteomes" id="UP000184671"/>
    </source>
</evidence>
<evidence type="ECO:0000256" key="1">
    <source>
        <dbReference type="ARBA" id="ARBA00005417"/>
    </source>
</evidence>
<dbReference type="Proteomes" id="UP000184671">
    <property type="component" value="Unassembled WGS sequence"/>
</dbReference>
<sequence>MKTLDYVAEVSAVPIGDILRRYPLAVDYLANIRLVGVDETKTLPEILEDVDEDMLEEFGLDREEVIFHFSAFLEAFSRTDESIETISSITILGGRDKTGRPEMLELTVTPGEVVSIVGPTGSGKSRLLEDIECLAQRDTPTARQILINGSAPDLDKRFSTGGKLVAQLSQNMNFVMDLTVQEFLEMHAKSRMIPDSAEVVEKCFAVANSLAGEKFTLDTKVTQLSGGQSRSLMIADTALLSSSPIILIDELENAGIDRREAIEILVGNEKIVLMSTHDPLLALRADKRIVIRNGGVTKVIETTTEEEQTLHKIEAIDSALLTIRNQLRRGAIVTNESIPEFQEK</sequence>
<dbReference type="InterPro" id="IPR003439">
    <property type="entry name" value="ABC_transporter-like_ATP-bd"/>
</dbReference>
<dbReference type="PANTHER" id="PTHR43117:SF4">
    <property type="entry name" value="OSMOPROTECTANT IMPORT ATP-BINDING PROTEIN OSMV"/>
    <property type="match status" value="1"/>
</dbReference>
<reference evidence="6 7" key="1">
    <citation type="submission" date="2016-08" db="EMBL/GenBank/DDBJ databases">
        <authorList>
            <person name="Seilhamer J.J."/>
        </authorList>
    </citation>
    <scope>NUCLEOTIDE SEQUENCE [LARGE SCALE GENOMIC DNA]</scope>
    <source>
        <strain evidence="6">L21-II-0</strain>
    </source>
</reference>
<protein>
    <submittedName>
        <fullName evidence="6">ABC transporter ATP-binding protein YxdL</fullName>
    </submittedName>
</protein>
<evidence type="ECO:0000256" key="4">
    <source>
        <dbReference type="ARBA" id="ARBA00022840"/>
    </source>
</evidence>
<accession>A0A1M4MNJ2</accession>
<gene>
    <name evidence="6" type="primary">yxdL</name>
    <name evidence="6" type="ORF">L21_2357</name>
</gene>
<dbReference type="Pfam" id="PF00005">
    <property type="entry name" value="ABC_tran"/>
    <property type="match status" value="1"/>
</dbReference>
<dbReference type="PROSITE" id="PS50893">
    <property type="entry name" value="ABC_TRANSPORTER_2"/>
    <property type="match status" value="1"/>
</dbReference>
<name>A0A1M4MNJ2_9EURY</name>
<dbReference type="EMBL" id="FMID01000059">
    <property type="protein sequence ID" value="SCL76427.1"/>
    <property type="molecule type" value="Genomic_DNA"/>
</dbReference>
<organism evidence="6 7">
    <name type="scientific">Methanoculleus chikugoensis</name>
    <dbReference type="NCBI Taxonomy" id="118126"/>
    <lineage>
        <taxon>Archaea</taxon>
        <taxon>Methanobacteriati</taxon>
        <taxon>Methanobacteriota</taxon>
        <taxon>Stenosarchaea group</taxon>
        <taxon>Methanomicrobia</taxon>
        <taxon>Methanomicrobiales</taxon>
        <taxon>Methanomicrobiaceae</taxon>
        <taxon>Methanoculleus</taxon>
    </lineage>
</organism>
<dbReference type="SUPFAM" id="SSF52540">
    <property type="entry name" value="P-loop containing nucleoside triphosphate hydrolases"/>
    <property type="match status" value="1"/>
</dbReference>
<dbReference type="GO" id="GO:0016887">
    <property type="term" value="F:ATP hydrolysis activity"/>
    <property type="evidence" value="ECO:0007669"/>
    <property type="project" value="InterPro"/>
</dbReference>
<dbReference type="InterPro" id="IPR027417">
    <property type="entry name" value="P-loop_NTPase"/>
</dbReference>
<evidence type="ECO:0000256" key="2">
    <source>
        <dbReference type="ARBA" id="ARBA00022448"/>
    </source>
</evidence>
<evidence type="ECO:0000259" key="5">
    <source>
        <dbReference type="PROSITE" id="PS50893"/>
    </source>
</evidence>
<dbReference type="PANTHER" id="PTHR43117">
    <property type="entry name" value="OSMOPROTECTANT IMPORT ATP-BINDING PROTEIN OSMV"/>
    <property type="match status" value="1"/>
</dbReference>
<dbReference type="GO" id="GO:0005524">
    <property type="term" value="F:ATP binding"/>
    <property type="evidence" value="ECO:0007669"/>
    <property type="project" value="UniProtKB-KW"/>
</dbReference>
<keyword evidence="4 6" id="KW-0067">ATP-binding</keyword>
<dbReference type="SMART" id="SM00382">
    <property type="entry name" value="AAA"/>
    <property type="match status" value="1"/>
</dbReference>
<dbReference type="OrthoDB" id="64309at2157"/>
<keyword evidence="3" id="KW-0547">Nucleotide-binding</keyword>